<organism evidence="2 3">
    <name type="scientific">Aromatoleum bremense</name>
    <dbReference type="NCBI Taxonomy" id="76115"/>
    <lineage>
        <taxon>Bacteria</taxon>
        <taxon>Pseudomonadati</taxon>
        <taxon>Pseudomonadota</taxon>
        <taxon>Betaproteobacteria</taxon>
        <taxon>Rhodocyclales</taxon>
        <taxon>Rhodocyclaceae</taxon>
        <taxon>Aromatoleum</taxon>
    </lineage>
</organism>
<keyword evidence="3" id="KW-1185">Reference proteome</keyword>
<feature type="transmembrane region" description="Helical" evidence="1">
    <location>
        <begin position="29"/>
        <end position="48"/>
    </location>
</feature>
<dbReference type="RefSeq" id="WP_169203713.1">
    <property type="nucleotide sequence ID" value="NZ_CP059467.1"/>
</dbReference>
<proteinExistence type="predicted"/>
<evidence type="ECO:0000313" key="2">
    <source>
        <dbReference type="EMBL" id="NMG17185.1"/>
    </source>
</evidence>
<sequence>MVSSPHALRHKITHVLKQGEEWLFANPKIVLSLIFTVTILFALCLPYGQTVTRNSVQAD</sequence>
<reference evidence="2 3" key="1">
    <citation type="submission" date="2019-12" db="EMBL/GenBank/DDBJ databases">
        <title>Comparative genomics gives insights into the taxonomy of the Azoarcus-Aromatoleum group and reveals separate origins of nif in the plant-associated Azoarcus and non-plant-associated Aromatoleum sub-groups.</title>
        <authorList>
            <person name="Lafos M."/>
            <person name="Maluk M."/>
            <person name="Batista M."/>
            <person name="Junghare M."/>
            <person name="Carmona M."/>
            <person name="Faoro H."/>
            <person name="Cruz L.M."/>
            <person name="Battistoni F."/>
            <person name="De Souza E."/>
            <person name="Pedrosa F."/>
            <person name="Chen W.-M."/>
            <person name="Poole P.S."/>
            <person name="Dixon R.A."/>
            <person name="James E.K."/>
        </authorList>
    </citation>
    <scope>NUCLEOTIDE SEQUENCE [LARGE SCALE GENOMIC DNA]</scope>
    <source>
        <strain evidence="2 3">PbN1</strain>
    </source>
</reference>
<evidence type="ECO:0000313" key="3">
    <source>
        <dbReference type="Proteomes" id="UP000633943"/>
    </source>
</evidence>
<gene>
    <name evidence="2" type="ORF">GPA24_16920</name>
</gene>
<keyword evidence="1" id="KW-0472">Membrane</keyword>
<accession>A0ABX1NYQ6</accession>
<evidence type="ECO:0000256" key="1">
    <source>
        <dbReference type="SAM" id="Phobius"/>
    </source>
</evidence>
<keyword evidence="1" id="KW-0812">Transmembrane</keyword>
<name>A0ABX1NYQ6_9RHOO</name>
<dbReference type="EMBL" id="WTVP01000063">
    <property type="protein sequence ID" value="NMG17185.1"/>
    <property type="molecule type" value="Genomic_DNA"/>
</dbReference>
<keyword evidence="1" id="KW-1133">Transmembrane helix</keyword>
<protein>
    <submittedName>
        <fullName evidence="2">Uncharacterized protein</fullName>
    </submittedName>
</protein>
<dbReference type="Proteomes" id="UP000633943">
    <property type="component" value="Unassembled WGS sequence"/>
</dbReference>
<comment type="caution">
    <text evidence="2">The sequence shown here is derived from an EMBL/GenBank/DDBJ whole genome shotgun (WGS) entry which is preliminary data.</text>
</comment>